<evidence type="ECO:0000256" key="4">
    <source>
        <dbReference type="ARBA" id="ARBA00023235"/>
    </source>
</evidence>
<protein>
    <submittedName>
        <fullName evidence="6">Precorrin-8X methylmutase</fullName>
    </submittedName>
</protein>
<evidence type="ECO:0000313" key="6">
    <source>
        <dbReference type="EMBL" id="RZN68131.1"/>
    </source>
</evidence>
<comment type="pathway">
    <text evidence="1">Cofactor biosynthesis; adenosylcobalamin biosynthesis.</text>
</comment>
<comment type="caution">
    <text evidence="6">The sequence shown here is derived from an EMBL/GenBank/DDBJ whole genome shotgun (WGS) entry which is preliminary data.</text>
</comment>
<dbReference type="Proteomes" id="UP000320766">
    <property type="component" value="Unassembled WGS sequence"/>
</dbReference>
<dbReference type="AlphaFoldDB" id="A0A520KVM1"/>
<evidence type="ECO:0000256" key="2">
    <source>
        <dbReference type="ARBA" id="ARBA00009774"/>
    </source>
</evidence>
<evidence type="ECO:0000256" key="1">
    <source>
        <dbReference type="ARBA" id="ARBA00004953"/>
    </source>
</evidence>
<dbReference type="InterPro" id="IPR036588">
    <property type="entry name" value="CobH/CbiC_sf"/>
</dbReference>
<name>A0A520KVM1_9EURY</name>
<dbReference type="GO" id="GO:0016993">
    <property type="term" value="F:precorrin-8X methylmutase activity"/>
    <property type="evidence" value="ECO:0007669"/>
    <property type="project" value="InterPro"/>
</dbReference>
<evidence type="ECO:0000256" key="3">
    <source>
        <dbReference type="ARBA" id="ARBA00022573"/>
    </source>
</evidence>
<keyword evidence="4" id="KW-0413">Isomerase</keyword>
<dbReference type="GO" id="GO:0009236">
    <property type="term" value="P:cobalamin biosynthetic process"/>
    <property type="evidence" value="ECO:0007669"/>
    <property type="project" value="UniProtKB-UniPathway"/>
</dbReference>
<dbReference type="EMBL" id="RXIL01000116">
    <property type="protein sequence ID" value="RZN68131.1"/>
    <property type="molecule type" value="Genomic_DNA"/>
</dbReference>
<dbReference type="Gene3D" id="3.40.50.10230">
    <property type="entry name" value="Cobalamin biosynthesis CobH/CbiC, precorrin-8X methylmutase"/>
    <property type="match status" value="1"/>
</dbReference>
<accession>A0A520KVM1</accession>
<proteinExistence type="inferred from homology"/>
<feature type="domain" description="Cobalamin biosynthesis precorrin-8X methylmutase CobH/CbiC" evidence="5">
    <location>
        <begin position="14"/>
        <end position="193"/>
    </location>
</feature>
<keyword evidence="3" id="KW-0169">Cobalamin biosynthesis</keyword>
<reference evidence="6 7" key="1">
    <citation type="journal article" date="2019" name="Nat. Microbiol.">
        <title>Wide diversity of methane and short-chain alkane metabolisms in uncultured archaea.</title>
        <authorList>
            <person name="Borrel G."/>
            <person name="Adam P.S."/>
            <person name="McKay L.J."/>
            <person name="Chen L.X."/>
            <person name="Sierra-Garcia I.N."/>
            <person name="Sieber C.M."/>
            <person name="Letourneur Q."/>
            <person name="Ghozlane A."/>
            <person name="Andersen G.L."/>
            <person name="Li W.J."/>
            <person name="Hallam S.J."/>
            <person name="Muyzer G."/>
            <person name="de Oliveira V.M."/>
            <person name="Inskeep W.P."/>
            <person name="Banfield J.F."/>
            <person name="Gribaldo S."/>
        </authorList>
    </citation>
    <scope>NUCLEOTIDE SEQUENCE [LARGE SCALE GENOMIC DNA]</scope>
    <source>
        <strain evidence="6">NM1b</strain>
    </source>
</reference>
<evidence type="ECO:0000259" key="5">
    <source>
        <dbReference type="Pfam" id="PF02570"/>
    </source>
</evidence>
<comment type="similarity">
    <text evidence="2">Belongs to the CobH/CbiC family.</text>
</comment>
<organism evidence="6 7">
    <name type="scientific">Candidatus Methanolliviera hydrocarbonicum</name>
    <dbReference type="NCBI Taxonomy" id="2491085"/>
    <lineage>
        <taxon>Archaea</taxon>
        <taxon>Methanobacteriati</taxon>
        <taxon>Methanobacteriota</taxon>
        <taxon>Candidatus Methanoliparia</taxon>
        <taxon>Candidatus Methanoliparales</taxon>
        <taxon>Candidatus Methanollivieraceae</taxon>
        <taxon>Candidatus Methanolliviera</taxon>
    </lineage>
</organism>
<dbReference type="UniPathway" id="UPA00148"/>
<dbReference type="SUPFAM" id="SSF63965">
    <property type="entry name" value="Precorrin-8X methylmutase CbiC/CobH"/>
    <property type="match status" value="1"/>
</dbReference>
<sequence>MMDMGDYTEDAKKIAEKSYDIVSKKIPGNSPKDMILKRVVIATGDFDTKDLIVFKNDPIKTAINVIKSECRAYCDVEMIKAGIKRYEVTCVLSGEKEADIEEKKTRTSAGFYRIRDELKDSIIIIGNAPSAAIFVYEMVRDGLKPSLIVATPVGFVNAAESKELIRSLNIPSITTKGTRGGSTLAVAIFNGLIGLARE</sequence>
<dbReference type="PANTHER" id="PTHR43588">
    <property type="entry name" value="COBALT-PRECORRIN-8 METHYLMUTASE"/>
    <property type="match status" value="1"/>
</dbReference>
<dbReference type="Pfam" id="PF02570">
    <property type="entry name" value="CbiC"/>
    <property type="match status" value="1"/>
</dbReference>
<dbReference type="PANTHER" id="PTHR43588:SF1">
    <property type="entry name" value="COBALT-PRECORRIN-8 METHYLMUTASE"/>
    <property type="match status" value="1"/>
</dbReference>
<evidence type="ECO:0000313" key="7">
    <source>
        <dbReference type="Proteomes" id="UP000320766"/>
    </source>
</evidence>
<gene>
    <name evidence="6" type="ORF">EF807_06470</name>
</gene>
<dbReference type="InterPro" id="IPR003722">
    <property type="entry name" value="Cbl_synth_CobH/CbiC"/>
</dbReference>